<name>A0A0M9A0F6_9HYME</name>
<dbReference type="AlphaFoldDB" id="A0A0M9A0F6"/>
<dbReference type="Proteomes" id="UP000053105">
    <property type="component" value="Unassembled WGS sequence"/>
</dbReference>
<keyword evidence="3" id="KW-1185">Reference proteome</keyword>
<feature type="compositionally biased region" description="Polar residues" evidence="1">
    <location>
        <begin position="28"/>
        <end position="39"/>
    </location>
</feature>
<evidence type="ECO:0000313" key="3">
    <source>
        <dbReference type="Proteomes" id="UP000053105"/>
    </source>
</evidence>
<organism evidence="2 3">
    <name type="scientific">Melipona quadrifasciata</name>
    <dbReference type="NCBI Taxonomy" id="166423"/>
    <lineage>
        <taxon>Eukaryota</taxon>
        <taxon>Metazoa</taxon>
        <taxon>Ecdysozoa</taxon>
        <taxon>Arthropoda</taxon>
        <taxon>Hexapoda</taxon>
        <taxon>Insecta</taxon>
        <taxon>Pterygota</taxon>
        <taxon>Neoptera</taxon>
        <taxon>Endopterygota</taxon>
        <taxon>Hymenoptera</taxon>
        <taxon>Apocrita</taxon>
        <taxon>Aculeata</taxon>
        <taxon>Apoidea</taxon>
        <taxon>Anthophila</taxon>
        <taxon>Apidae</taxon>
        <taxon>Melipona</taxon>
    </lineage>
</organism>
<dbReference type="EMBL" id="KQ435798">
    <property type="protein sequence ID" value="KOX73353.1"/>
    <property type="molecule type" value="Genomic_DNA"/>
</dbReference>
<reference evidence="2 3" key="1">
    <citation type="submission" date="2015-07" db="EMBL/GenBank/DDBJ databases">
        <title>The genome of Melipona quadrifasciata.</title>
        <authorList>
            <person name="Pan H."/>
            <person name="Kapheim K."/>
        </authorList>
    </citation>
    <scope>NUCLEOTIDE SEQUENCE [LARGE SCALE GENOMIC DNA]</scope>
    <source>
        <strain evidence="2">0111107301</strain>
        <tissue evidence="2">Whole body</tissue>
    </source>
</reference>
<accession>A0A0M9A0F6</accession>
<protein>
    <submittedName>
        <fullName evidence="2">Uncharacterized protein</fullName>
    </submittedName>
</protein>
<proteinExistence type="predicted"/>
<evidence type="ECO:0000313" key="2">
    <source>
        <dbReference type="EMBL" id="KOX73353.1"/>
    </source>
</evidence>
<sequence>MGEEGLNFKSPGNNESMTAVDEKRNDVSSDGDQFFQSGDRSTRDLAGPLLANQPRSRQIVRKLPVGENVNRRSLDW</sequence>
<evidence type="ECO:0000256" key="1">
    <source>
        <dbReference type="SAM" id="MobiDB-lite"/>
    </source>
</evidence>
<feature type="region of interest" description="Disordered" evidence="1">
    <location>
        <begin position="1"/>
        <end position="53"/>
    </location>
</feature>
<gene>
    <name evidence="2" type="ORF">WN51_14399</name>
</gene>